<comment type="similarity">
    <text evidence="1">Belongs to the AB hydrolase superfamily. AB hydrolase 4 family.</text>
</comment>
<dbReference type="GO" id="GO:0047372">
    <property type="term" value="F:monoacylglycerol lipase activity"/>
    <property type="evidence" value="ECO:0007669"/>
    <property type="project" value="TreeGrafter"/>
</dbReference>
<evidence type="ECO:0000313" key="6">
    <source>
        <dbReference type="Proteomes" id="UP000245133"/>
    </source>
</evidence>
<reference evidence="5 6" key="1">
    <citation type="submission" date="2018-02" db="EMBL/GenBank/DDBJ databases">
        <title>Novel Leptospira species isolated from soil and water in Japan.</title>
        <authorList>
            <person name="Nakao R."/>
            <person name="Masuzawa T."/>
        </authorList>
    </citation>
    <scope>NUCLEOTIDE SEQUENCE [LARGE SCALE GENOMIC DNA]</scope>
    <source>
        <strain evidence="5 6">YH101</strain>
    </source>
</reference>
<dbReference type="AlphaFoldDB" id="A0A2P2DXC6"/>
<evidence type="ECO:0000313" key="5">
    <source>
        <dbReference type="EMBL" id="GBF49272.1"/>
    </source>
</evidence>
<organism evidence="5 6">
    <name type="scientific">Leptospira ryugenii</name>
    <dbReference type="NCBI Taxonomy" id="1917863"/>
    <lineage>
        <taxon>Bacteria</taxon>
        <taxon>Pseudomonadati</taxon>
        <taxon>Spirochaetota</taxon>
        <taxon>Spirochaetia</taxon>
        <taxon>Leptospirales</taxon>
        <taxon>Leptospiraceae</taxon>
        <taxon>Leptospira</taxon>
    </lineage>
</organism>
<keyword evidence="3" id="KW-0812">Transmembrane</keyword>
<dbReference type="Gene3D" id="3.40.50.1820">
    <property type="entry name" value="alpha/beta hydrolase"/>
    <property type="match status" value="1"/>
</dbReference>
<dbReference type="InterPro" id="IPR000073">
    <property type="entry name" value="AB_hydrolase_1"/>
</dbReference>
<name>A0A2P2DXC6_9LEPT</name>
<feature type="transmembrane region" description="Helical" evidence="3">
    <location>
        <begin position="12"/>
        <end position="29"/>
    </location>
</feature>
<evidence type="ECO:0000256" key="2">
    <source>
        <dbReference type="PIRSR" id="PIRSR005211-1"/>
    </source>
</evidence>
<dbReference type="EMBL" id="BFBB01000002">
    <property type="protein sequence ID" value="GBF49272.1"/>
    <property type="molecule type" value="Genomic_DNA"/>
</dbReference>
<feature type="active site" description="Charge relay system" evidence="2">
    <location>
        <position position="349"/>
    </location>
</feature>
<dbReference type="InterPro" id="IPR012020">
    <property type="entry name" value="ABHD4"/>
</dbReference>
<proteinExistence type="inferred from homology"/>
<dbReference type="Pfam" id="PF00561">
    <property type="entry name" value="Abhydrolase_1"/>
    <property type="match status" value="1"/>
</dbReference>
<keyword evidence="6" id="KW-1185">Reference proteome</keyword>
<feature type="domain" description="AB hydrolase-1" evidence="4">
    <location>
        <begin position="118"/>
        <end position="355"/>
    </location>
</feature>
<dbReference type="InterPro" id="IPR050960">
    <property type="entry name" value="AB_hydrolase_4_sf"/>
</dbReference>
<keyword evidence="3" id="KW-1133">Transmembrane helix</keyword>
<dbReference type="PANTHER" id="PTHR10794:SF93">
    <property type="entry name" value="SERINE AMINOPEPTIDASE S33 DOMAIN-CONTAINING PROTEIN"/>
    <property type="match status" value="1"/>
</dbReference>
<dbReference type="GO" id="GO:0034338">
    <property type="term" value="F:short-chain carboxylesterase activity"/>
    <property type="evidence" value="ECO:0007669"/>
    <property type="project" value="TreeGrafter"/>
</dbReference>
<accession>A0A2P2DXC6</accession>
<evidence type="ECO:0000256" key="1">
    <source>
        <dbReference type="ARBA" id="ARBA00010884"/>
    </source>
</evidence>
<protein>
    <submittedName>
        <fullName evidence="5">Putative hydrolase</fullName>
    </submittedName>
</protein>
<gene>
    <name evidence="5" type="ORF">LPTSP4_07820</name>
</gene>
<dbReference type="SUPFAM" id="SSF53474">
    <property type="entry name" value="alpha/beta-Hydrolases"/>
    <property type="match status" value="1"/>
</dbReference>
<sequence>MGIEMDSLDLLVYFVLFLYFPGLYLFYYLKEISEYPSLHYQSNPWNDVWIPSLARLHRVYRPFFFAYNRHLMIFAYLWKERFSRRIAFQEEILQMKDGGTVGLSWYGLENAEAFPETPIVVVLHTITGDAEDLRLTVSRIRERLNATVVVCIRRGHGNLPLTKPSINTMGSTLDLQEQIKHIRNKFPKAPLLGLGISAGSGLLARYLGESGKKCAFSAAMAISPAYDIEKAFPRVHPTYSRLMALRLRQYFLKRHETILKDKYGFGILDSAKTIHEFQDNLYHIADHPDRNSYYRDHNPIHVIGEVDVPLLILNAEDDPVCVKENVEENLHWFDRLPKTILVKLKRGSHIAFLEGLSAKSWSDELICDYFERMLELFDERF</sequence>
<dbReference type="PIRSF" id="PIRSF005211">
    <property type="entry name" value="Ab_hydro_YheT"/>
    <property type="match status" value="1"/>
</dbReference>
<comment type="caution">
    <text evidence="5">The sequence shown here is derived from an EMBL/GenBank/DDBJ whole genome shotgun (WGS) entry which is preliminary data.</text>
</comment>
<dbReference type="Proteomes" id="UP000245133">
    <property type="component" value="Unassembled WGS sequence"/>
</dbReference>
<evidence type="ECO:0000256" key="3">
    <source>
        <dbReference type="SAM" id="Phobius"/>
    </source>
</evidence>
<evidence type="ECO:0000259" key="4">
    <source>
        <dbReference type="Pfam" id="PF00561"/>
    </source>
</evidence>
<dbReference type="InterPro" id="IPR029058">
    <property type="entry name" value="AB_hydrolase_fold"/>
</dbReference>
<feature type="active site" description="Charge relay system" evidence="2">
    <location>
        <position position="318"/>
    </location>
</feature>
<feature type="active site" description="Charge relay system" evidence="2">
    <location>
        <position position="197"/>
    </location>
</feature>
<dbReference type="PANTHER" id="PTHR10794">
    <property type="entry name" value="ABHYDROLASE DOMAIN-CONTAINING PROTEIN"/>
    <property type="match status" value="1"/>
</dbReference>
<keyword evidence="5" id="KW-0378">Hydrolase</keyword>
<keyword evidence="3" id="KW-0472">Membrane</keyword>